<dbReference type="InterPro" id="IPR016181">
    <property type="entry name" value="Acyl_CoA_acyltransferase"/>
</dbReference>
<gene>
    <name evidence="5" type="primary">LOC140036632</name>
</gene>
<evidence type="ECO:0000313" key="4">
    <source>
        <dbReference type="Proteomes" id="UP001652660"/>
    </source>
</evidence>
<evidence type="ECO:0000256" key="1">
    <source>
        <dbReference type="ARBA" id="ARBA00022679"/>
    </source>
</evidence>
<keyword evidence="1" id="KW-0808">Transferase</keyword>
<accession>A0ABM4WSX5</accession>
<dbReference type="Pfam" id="PF00583">
    <property type="entry name" value="Acetyltransf_1"/>
    <property type="match status" value="1"/>
</dbReference>
<dbReference type="GeneID" id="140036632"/>
<dbReference type="SUPFAM" id="SSF55729">
    <property type="entry name" value="Acyl-CoA N-acyltransferases (Nat)"/>
    <property type="match status" value="1"/>
</dbReference>
<evidence type="ECO:0000313" key="5">
    <source>
        <dbReference type="RefSeq" id="XP_071934884.1"/>
    </source>
</evidence>
<dbReference type="PANTHER" id="PTHR10545">
    <property type="entry name" value="DIAMINE N-ACETYLTRANSFERASE"/>
    <property type="match status" value="1"/>
</dbReference>
<proteinExistence type="predicted"/>
<dbReference type="CDD" id="cd04301">
    <property type="entry name" value="NAT_SF"/>
    <property type="match status" value="1"/>
</dbReference>
<feature type="domain" description="N-acetyltransferase" evidence="3">
    <location>
        <begin position="90"/>
        <end position="235"/>
    </location>
</feature>
<dbReference type="RefSeq" id="XP_071934884.1">
    <property type="nucleotide sequence ID" value="XM_072078783.1"/>
</dbReference>
<dbReference type="PROSITE" id="PS51186">
    <property type="entry name" value="GNAT"/>
    <property type="match status" value="1"/>
</dbReference>
<keyword evidence="4" id="KW-1185">Reference proteome</keyword>
<organism evidence="4 5">
    <name type="scientific">Coffea arabica</name>
    <name type="common">Arabian coffee</name>
    <dbReference type="NCBI Taxonomy" id="13443"/>
    <lineage>
        <taxon>Eukaryota</taxon>
        <taxon>Viridiplantae</taxon>
        <taxon>Streptophyta</taxon>
        <taxon>Embryophyta</taxon>
        <taxon>Tracheophyta</taxon>
        <taxon>Spermatophyta</taxon>
        <taxon>Magnoliopsida</taxon>
        <taxon>eudicotyledons</taxon>
        <taxon>Gunneridae</taxon>
        <taxon>Pentapetalae</taxon>
        <taxon>asterids</taxon>
        <taxon>lamiids</taxon>
        <taxon>Gentianales</taxon>
        <taxon>Rubiaceae</taxon>
        <taxon>Ixoroideae</taxon>
        <taxon>Gardenieae complex</taxon>
        <taxon>Bertiereae - Coffeeae clade</taxon>
        <taxon>Coffeeae</taxon>
        <taxon>Coffea</taxon>
    </lineage>
</organism>
<evidence type="ECO:0000256" key="2">
    <source>
        <dbReference type="ARBA" id="ARBA00023315"/>
    </source>
</evidence>
<dbReference type="PANTHER" id="PTHR10545:SF29">
    <property type="entry name" value="GH14572P-RELATED"/>
    <property type="match status" value="1"/>
</dbReference>
<dbReference type="Gene3D" id="3.40.630.30">
    <property type="match status" value="1"/>
</dbReference>
<dbReference type="InterPro" id="IPR051016">
    <property type="entry name" value="Diverse_Substrate_AcTransf"/>
</dbReference>
<sequence length="241" mass="26780">MAAAAPQPPPPPFLATIPENTVPETAPFRHPLYARIRLATILDVPHIHKLIHQLATFERLAHQCTATEASLAATLFPSPNPPLPFTSFNVFILEVSPDPFPPPAPQEDTTNSSPLLKTLHLDLASEDSEKEIFRSEIGGDVVVAGFVLFFPKYSTYLAKPGFHIEDLFVREPYRKHGFGKMLITAVAGQAVKMGYGMVEWVVLDWNVNAIQFYERIGTKVYQDKRICRLTGEDLDVEGSAK</sequence>
<name>A0ABM4WSX5_COFAR</name>
<dbReference type="InterPro" id="IPR000182">
    <property type="entry name" value="GNAT_dom"/>
</dbReference>
<dbReference type="Proteomes" id="UP001652660">
    <property type="component" value="Chromosome 2e"/>
</dbReference>
<evidence type="ECO:0000259" key="3">
    <source>
        <dbReference type="PROSITE" id="PS51186"/>
    </source>
</evidence>
<reference evidence="5" key="1">
    <citation type="submission" date="2025-08" db="UniProtKB">
        <authorList>
            <consortium name="RefSeq"/>
        </authorList>
    </citation>
    <scope>IDENTIFICATION</scope>
    <source>
        <tissue evidence="5">Leaves</tissue>
    </source>
</reference>
<keyword evidence="2" id="KW-0012">Acyltransferase</keyword>
<protein>
    <submittedName>
        <fullName evidence="5">GCN5-related N-acetyltransferase 8-like</fullName>
    </submittedName>
</protein>